<dbReference type="InterPro" id="IPR050155">
    <property type="entry name" value="HAD-like_hydrolase_sf"/>
</dbReference>
<dbReference type="Proteomes" id="UP000253790">
    <property type="component" value="Chromosome"/>
</dbReference>
<dbReference type="InterPro" id="IPR036412">
    <property type="entry name" value="HAD-like_sf"/>
</dbReference>
<dbReference type="Pfam" id="PF00702">
    <property type="entry name" value="Hydrolase"/>
    <property type="match status" value="1"/>
</dbReference>
<proteinExistence type="predicted"/>
<evidence type="ECO:0000313" key="2">
    <source>
        <dbReference type="Proteomes" id="UP000253790"/>
    </source>
</evidence>
<dbReference type="SFLD" id="SFLDS00003">
    <property type="entry name" value="Haloacid_Dehalogenase"/>
    <property type="match status" value="1"/>
</dbReference>
<dbReference type="SUPFAM" id="SSF56784">
    <property type="entry name" value="HAD-like"/>
    <property type="match status" value="1"/>
</dbReference>
<reference evidence="1 2" key="1">
    <citation type="submission" date="2018-07" db="EMBL/GenBank/DDBJ databases">
        <title>Complete genome sequencing of Ornithinimicrobium sp. AMA3305.</title>
        <authorList>
            <person name="Bae J.-W."/>
        </authorList>
    </citation>
    <scope>NUCLEOTIDE SEQUENCE [LARGE SCALE GENOMIC DNA]</scope>
    <source>
        <strain evidence="1 2">AMA3305</strain>
    </source>
</reference>
<dbReference type="AlphaFoldDB" id="A0A345NQZ3"/>
<dbReference type="EMBL" id="CP031229">
    <property type="protein sequence ID" value="AXH97451.1"/>
    <property type="molecule type" value="Genomic_DNA"/>
</dbReference>
<dbReference type="Gene3D" id="3.40.50.1000">
    <property type="entry name" value="HAD superfamily/HAD-like"/>
    <property type="match status" value="1"/>
</dbReference>
<organism evidence="1 2">
    <name type="scientific">Ornithinimicrobium avium</name>
    <dbReference type="NCBI Taxonomy" id="2283195"/>
    <lineage>
        <taxon>Bacteria</taxon>
        <taxon>Bacillati</taxon>
        <taxon>Actinomycetota</taxon>
        <taxon>Actinomycetes</taxon>
        <taxon>Micrococcales</taxon>
        <taxon>Ornithinimicrobiaceae</taxon>
        <taxon>Ornithinimicrobium</taxon>
    </lineage>
</organism>
<accession>A0A345NQZ3</accession>
<dbReference type="KEGG" id="orn:DV701_16215"/>
<sequence length="239" mass="24925">MVPMSNQDTVILDVDGTLADSAYHHTVAWTRAFDRVGLRPPAWRIQRAIGLGGDKLVAAVSGDRAEHEHGDAVRKGWEEAYADLLPEVHLLPGARELILALADRGLTVVLATSGKEEFTRHVLDLLDLPAGTLGGRASSEEAQESKPAPDVLEVALGKVGGGSALVVGDTPYDVAAAARVGSPCVTVRTGGFGVAELRTAGSVLVVDGLPDLLEADWDRLLEAEPPGGSVDPDSPLPPA</sequence>
<name>A0A345NQZ3_9MICO</name>
<dbReference type="PANTHER" id="PTHR43434:SF16">
    <property type="entry name" value="BLL8046 PROTEIN"/>
    <property type="match status" value="1"/>
</dbReference>
<dbReference type="GO" id="GO:0006281">
    <property type="term" value="P:DNA repair"/>
    <property type="evidence" value="ECO:0007669"/>
    <property type="project" value="TreeGrafter"/>
</dbReference>
<keyword evidence="2" id="KW-1185">Reference proteome</keyword>
<evidence type="ECO:0000313" key="1">
    <source>
        <dbReference type="EMBL" id="AXH97451.1"/>
    </source>
</evidence>
<dbReference type="GO" id="GO:0008967">
    <property type="term" value="F:phosphoglycolate phosphatase activity"/>
    <property type="evidence" value="ECO:0007669"/>
    <property type="project" value="TreeGrafter"/>
</dbReference>
<gene>
    <name evidence="1" type="ORF">DV701_16215</name>
</gene>
<keyword evidence="1" id="KW-0378">Hydrolase</keyword>
<dbReference type="Gene3D" id="1.10.150.240">
    <property type="entry name" value="Putative phosphatase, domain 2"/>
    <property type="match status" value="1"/>
</dbReference>
<dbReference type="InterPro" id="IPR023198">
    <property type="entry name" value="PGP-like_dom2"/>
</dbReference>
<protein>
    <submittedName>
        <fullName evidence="1">HAD family hydrolase</fullName>
    </submittedName>
</protein>
<dbReference type="InterPro" id="IPR023214">
    <property type="entry name" value="HAD_sf"/>
</dbReference>
<dbReference type="OrthoDB" id="9793014at2"/>
<dbReference type="GO" id="GO:0005829">
    <property type="term" value="C:cytosol"/>
    <property type="evidence" value="ECO:0007669"/>
    <property type="project" value="TreeGrafter"/>
</dbReference>
<dbReference type="SFLD" id="SFLDG01129">
    <property type="entry name" value="C1.5:_HAD__Beta-PGM__Phosphata"/>
    <property type="match status" value="1"/>
</dbReference>
<dbReference type="PANTHER" id="PTHR43434">
    <property type="entry name" value="PHOSPHOGLYCOLATE PHOSPHATASE"/>
    <property type="match status" value="1"/>
</dbReference>